<dbReference type="Gene3D" id="2.60.120.260">
    <property type="entry name" value="Galactose-binding domain-like"/>
    <property type="match status" value="2"/>
</dbReference>
<dbReference type="SUPFAM" id="SSF49785">
    <property type="entry name" value="Galactose-binding domain-like"/>
    <property type="match status" value="2"/>
</dbReference>
<dbReference type="Pfam" id="PF04862">
    <property type="entry name" value="DUF642"/>
    <property type="match status" value="1"/>
</dbReference>
<dbReference type="EMBL" id="QYSE01000003">
    <property type="protein sequence ID" value="RJF34794.1"/>
    <property type="molecule type" value="Genomic_DNA"/>
</dbReference>
<dbReference type="SUPFAM" id="SSF63829">
    <property type="entry name" value="Calcium-dependent phosphotriesterase"/>
    <property type="match status" value="1"/>
</dbReference>
<name>A0A3A3EKP3_9GAMM</name>
<evidence type="ECO:0000259" key="1">
    <source>
        <dbReference type="Pfam" id="PF04862"/>
    </source>
</evidence>
<sequence length="552" mass="59932">MSNTNLVENGSFEADKISERSGTWQLYNELTNWSSSENAYFEVQTNLLGEMTAQDGDQYLELNSTKNYRASQKIATTPGETYEFSLYYSARINGAQGTNNIEVYWNGKLLEALNSSQKGWTKYTYTIEATGTTSEIAIAGTGLANGYGGLIDNISVVQVSNPATNLVQNGSFEADRVTAADGRYQFFENLTNWTANENLWLELQSSALGKIDAQDGEQYLELNSIGAYSAFQEIPTQAGKNYEFSFYYSGRVDNTEGVNDVEVLWNGELLEALTTTQRGWTKYSYTVEGTDGSSLITLAGTGSYAGIGGFIDNVVVTEIAEPCAVTTGLYGINNFGSETEGYVYHFNPESGAVSIVAGLNNTASNIASKDGVLYFMEQLDKSSKASKIYSLDLATDTQAEVADATSFPIYRSTVTADGLSLRATSKTYMYDFDLSTGEKTVLGKLSYDGDTFSDGDIAYSSDYNVLYVLTGKALYTLDEGSLELTQIGEHGINWASGLAISDDGTIYVSGRENGENAKIYTLDQNTAAATFVMDGPAHVNDLTFVSEAVCEQ</sequence>
<dbReference type="AlphaFoldDB" id="A0A3A3EKP3"/>
<reference evidence="2 3" key="1">
    <citation type="submission" date="2018-09" db="EMBL/GenBank/DDBJ databases">
        <title>Identification of marine bacteria producing industrial enzymes.</title>
        <authorList>
            <person name="Cheng T.H."/>
            <person name="Saidin J."/>
            <person name="Muhd D.D."/>
            <person name="Isa M.N.M."/>
            <person name="Bakar M.F.A."/>
            <person name="Ismail N."/>
        </authorList>
    </citation>
    <scope>NUCLEOTIDE SEQUENCE [LARGE SCALE GENOMIC DNA]</scope>
    <source>
        <strain evidence="2 3">MNAD 1.6</strain>
    </source>
</reference>
<dbReference type="InterPro" id="IPR006946">
    <property type="entry name" value="DGR2-like_dom"/>
</dbReference>
<protein>
    <submittedName>
        <fullName evidence="2">DUF642 domain-containing protein</fullName>
    </submittedName>
</protein>
<dbReference type="Proteomes" id="UP000265938">
    <property type="component" value="Unassembled WGS sequence"/>
</dbReference>
<gene>
    <name evidence="2" type="ORF">D4741_13750</name>
</gene>
<organism evidence="2 3">
    <name type="scientific">Pseudoalteromonas gelatinilytica</name>
    <dbReference type="NCBI Taxonomy" id="1703256"/>
    <lineage>
        <taxon>Bacteria</taxon>
        <taxon>Pseudomonadati</taxon>
        <taxon>Pseudomonadota</taxon>
        <taxon>Gammaproteobacteria</taxon>
        <taxon>Alteromonadales</taxon>
        <taxon>Pseudoalteromonadaceae</taxon>
        <taxon>Pseudoalteromonas</taxon>
    </lineage>
</organism>
<feature type="domain" description="DUF642" evidence="1">
    <location>
        <begin position="6"/>
        <end position="156"/>
    </location>
</feature>
<proteinExistence type="predicted"/>
<dbReference type="InterPro" id="IPR008979">
    <property type="entry name" value="Galactose-bd-like_sf"/>
</dbReference>
<accession>A0A3A3EKP3</accession>
<comment type="caution">
    <text evidence="2">The sequence shown here is derived from an EMBL/GenBank/DDBJ whole genome shotgun (WGS) entry which is preliminary data.</text>
</comment>
<evidence type="ECO:0000313" key="2">
    <source>
        <dbReference type="EMBL" id="RJF34794.1"/>
    </source>
</evidence>
<evidence type="ECO:0000313" key="3">
    <source>
        <dbReference type="Proteomes" id="UP000265938"/>
    </source>
</evidence>